<organism evidence="2">
    <name type="scientific">bioreactor metagenome</name>
    <dbReference type="NCBI Taxonomy" id="1076179"/>
    <lineage>
        <taxon>unclassified sequences</taxon>
        <taxon>metagenomes</taxon>
        <taxon>ecological metagenomes</taxon>
    </lineage>
</organism>
<gene>
    <name evidence="2" type="ORF">SDC9_132623</name>
</gene>
<dbReference type="EMBL" id="VSSQ01033820">
    <property type="protein sequence ID" value="MPM85542.1"/>
    <property type="molecule type" value="Genomic_DNA"/>
</dbReference>
<comment type="caution">
    <text evidence="2">The sequence shown here is derived from an EMBL/GenBank/DDBJ whole genome shotgun (WGS) entry which is preliminary data.</text>
</comment>
<protein>
    <submittedName>
        <fullName evidence="2">Uncharacterized protein</fullName>
    </submittedName>
</protein>
<feature type="region of interest" description="Disordered" evidence="1">
    <location>
        <begin position="26"/>
        <end position="45"/>
    </location>
</feature>
<name>A0A645DA99_9ZZZZ</name>
<evidence type="ECO:0000313" key="2">
    <source>
        <dbReference type="EMBL" id="MPM85542.1"/>
    </source>
</evidence>
<evidence type="ECO:0000256" key="1">
    <source>
        <dbReference type="SAM" id="MobiDB-lite"/>
    </source>
</evidence>
<reference evidence="2" key="1">
    <citation type="submission" date="2019-08" db="EMBL/GenBank/DDBJ databases">
        <authorList>
            <person name="Kucharzyk K."/>
            <person name="Murdoch R.W."/>
            <person name="Higgins S."/>
            <person name="Loffler F."/>
        </authorList>
    </citation>
    <scope>NUCLEOTIDE SEQUENCE</scope>
</reference>
<accession>A0A645DA99</accession>
<sequence length="108" mass="12092">MVGGRGNAAVFIHTKRIVVFAAAHGASRKPRAELQPLHGGDTEDRRRKTVFDSVKHRVADAGRESDRRALDHATDGIPRMCGRQDRLLHLAAKRIVENRELLLRNPVK</sequence>
<dbReference type="AlphaFoldDB" id="A0A645DA99"/>
<proteinExistence type="predicted"/>